<comment type="catalytic activity">
    <reaction evidence="1">
        <text>ATP + protein L-histidine = ADP + protein N-phospho-L-histidine.</text>
        <dbReference type="EC" id="2.7.13.3"/>
    </reaction>
</comment>
<dbReference type="InterPro" id="IPR036097">
    <property type="entry name" value="HisK_dim/P_sf"/>
</dbReference>
<evidence type="ECO:0000256" key="7">
    <source>
        <dbReference type="PROSITE-ProRule" id="PRU00110"/>
    </source>
</evidence>
<dbReference type="SUPFAM" id="SSF55874">
    <property type="entry name" value="ATPase domain of HSP90 chaperone/DNA topoisomerase II/histidine kinase"/>
    <property type="match status" value="1"/>
</dbReference>
<feature type="modified residue" description="Phosphohistidine" evidence="7">
    <location>
        <position position="827"/>
    </location>
</feature>
<gene>
    <name evidence="14" type="ORF">DDIC_00325</name>
</gene>
<dbReference type="Gene3D" id="6.10.340.10">
    <property type="match status" value="1"/>
</dbReference>
<dbReference type="SMART" id="SM00304">
    <property type="entry name" value="HAMP"/>
    <property type="match status" value="1"/>
</dbReference>
<evidence type="ECO:0000313" key="14">
    <source>
        <dbReference type="EMBL" id="QCC84344.1"/>
    </source>
</evidence>
<evidence type="ECO:0000259" key="11">
    <source>
        <dbReference type="PROSITE" id="PS50110"/>
    </source>
</evidence>
<dbReference type="SMART" id="SM00448">
    <property type="entry name" value="REC"/>
    <property type="match status" value="1"/>
</dbReference>
<evidence type="ECO:0000256" key="3">
    <source>
        <dbReference type="ARBA" id="ARBA00012438"/>
    </source>
</evidence>
<dbReference type="GO" id="GO:0005886">
    <property type="term" value="C:plasma membrane"/>
    <property type="evidence" value="ECO:0007669"/>
    <property type="project" value="UniProtKB-SubCell"/>
</dbReference>
<dbReference type="SUPFAM" id="SSF47384">
    <property type="entry name" value="Homodimeric domain of signal transducing histidine kinase"/>
    <property type="match status" value="1"/>
</dbReference>
<evidence type="ECO:0000256" key="1">
    <source>
        <dbReference type="ARBA" id="ARBA00000085"/>
    </source>
</evidence>
<feature type="modified residue" description="4-aspartylphosphate" evidence="8">
    <location>
        <position position="662"/>
    </location>
</feature>
<evidence type="ECO:0000259" key="10">
    <source>
        <dbReference type="PROSITE" id="PS50109"/>
    </source>
</evidence>
<dbReference type="EC" id="2.7.13.3" evidence="3"/>
<dbReference type="Proteomes" id="UP000297065">
    <property type="component" value="Chromosome"/>
</dbReference>
<dbReference type="InterPro" id="IPR036641">
    <property type="entry name" value="HPT_dom_sf"/>
</dbReference>
<dbReference type="PANTHER" id="PTHR45339">
    <property type="entry name" value="HYBRID SIGNAL TRANSDUCTION HISTIDINE KINASE J"/>
    <property type="match status" value="1"/>
</dbReference>
<dbReference type="Gene3D" id="1.20.120.160">
    <property type="entry name" value="HPT domain"/>
    <property type="match status" value="1"/>
</dbReference>
<dbReference type="Gene3D" id="1.10.287.130">
    <property type="match status" value="1"/>
</dbReference>
<keyword evidence="4 8" id="KW-0597">Phosphoprotein</keyword>
<dbReference type="PRINTS" id="PR00344">
    <property type="entry name" value="BCTRLSENSOR"/>
</dbReference>
<keyword evidence="9" id="KW-0812">Transmembrane</keyword>
<dbReference type="SUPFAM" id="SSF52172">
    <property type="entry name" value="CheY-like"/>
    <property type="match status" value="1"/>
</dbReference>
<dbReference type="PROSITE" id="PS50109">
    <property type="entry name" value="HIS_KIN"/>
    <property type="match status" value="1"/>
</dbReference>
<evidence type="ECO:0000256" key="6">
    <source>
        <dbReference type="ARBA" id="ARBA00022777"/>
    </source>
</evidence>
<dbReference type="AlphaFoldDB" id="A0A4P7UI09"/>
<sequence length="970" mass="105715">MVRSPILQGSAVPVDCAGHCLTVCGLAEATLPAGARSMSIKTIIKTSNLAQLLLLLLLGLCLVSFGRGLHESRRTLENYYRLDSLLVDVETNTRQSYEEANAFMFTGSPERYANWQILSQARAGAQQDSAMHGVSFEDTARNLNLSTSLQVQVQSLLARRKHLDNLLDTAVSMAVGSSGPPHWDRDSLDLRGAQNWADRVNLDSEVQQMLFSAQTLREVQYRSFLDQVSMQEEPLVQMVWAMGIALLALAASALANIYIFQKRVAQPLDEVSLYAEGVAAGEDPQPVKLRYRDELSGMFGSLQRMKGTLFTRIRELKEAERWARKSKQQAVLARAQALTSLELAQKASHVQEDFLRRMSHEIRTPLNAIIGMSYLSLQTGLSGVQRDYMSQINTSGSVLLDMVNRILDFSSVNEGLLRRESRAFLLPRLLELLRQSVAGSALDKHLELHFTLDSDVPKVIEGDERHLEEALRILLDNAVKYTRTGSVECSVQYARDGGQDDACRLLFVVADTGPGMDSTLKEKLFEPFALGDESMTRSTSGLGLGLALARQLVNLLGGELSVASSLGKGSRFFFELSFGRVQHGEAPESLSAQEEALAAVESIFTPADVQQQTVLVVEDNDINAQIASELLAQARLAVRVASNGLAAVEEVRRGGVDLVLMDVQMPVMDGLEATTRIRELGYTPEILPILAMTAHADAASRMDGKNVGMNDYLTKPVDPAALYAALEKWLPGGLEFNPLTQGGVPCVATVEESAGQGLDVMRSADAAVAEPEGLAVNVEAGLATVGGNRDLYRELLLRFVDHYGESARELRGMLACGDLRGAARLAHTVKGVAANLGVERVCRLTRRMESSLPLNPPGESLMDEFEKSMDEVLMRVRCLEGANAMTTTGTLHLDGEHREALTALMAELPELMEVDWGNAESTLESFVPFVDGTPYAEDLAAILASVKDFDNGALQGQAAALQIRLLGDRA</sequence>
<reference evidence="14 15" key="1">
    <citation type="submission" date="2019-02" db="EMBL/GenBank/DDBJ databases">
        <title>Complete Genome Sequence of Desulfovibrio desulfuricans IC1, a Sulfonate Utilizing Anaerobe.</title>
        <authorList>
            <person name="Day L.A."/>
            <person name="De Leon K.B."/>
            <person name="Wall J.D."/>
        </authorList>
    </citation>
    <scope>NUCLEOTIDE SEQUENCE [LARGE SCALE GENOMIC DNA]</scope>
    <source>
        <strain evidence="14 15">IC1</strain>
    </source>
</reference>
<dbReference type="GO" id="GO:0000155">
    <property type="term" value="F:phosphorelay sensor kinase activity"/>
    <property type="evidence" value="ECO:0007669"/>
    <property type="project" value="InterPro"/>
</dbReference>
<dbReference type="CDD" id="cd17546">
    <property type="entry name" value="REC_hyHK_CKI1_RcsC-like"/>
    <property type="match status" value="1"/>
</dbReference>
<keyword evidence="9" id="KW-1133">Transmembrane helix</keyword>
<dbReference type="EMBL" id="CP036295">
    <property type="protein sequence ID" value="QCC84344.1"/>
    <property type="molecule type" value="Genomic_DNA"/>
</dbReference>
<dbReference type="InterPro" id="IPR001789">
    <property type="entry name" value="Sig_transdc_resp-reg_receiver"/>
</dbReference>
<evidence type="ECO:0000256" key="5">
    <source>
        <dbReference type="ARBA" id="ARBA00022679"/>
    </source>
</evidence>
<comment type="subcellular location">
    <subcellularLocation>
        <location evidence="2">Membrane</location>
    </subcellularLocation>
</comment>
<dbReference type="CDD" id="cd00088">
    <property type="entry name" value="HPT"/>
    <property type="match status" value="1"/>
</dbReference>
<dbReference type="CDD" id="cd00082">
    <property type="entry name" value="HisKA"/>
    <property type="match status" value="1"/>
</dbReference>
<dbReference type="PROSITE" id="PS50894">
    <property type="entry name" value="HPT"/>
    <property type="match status" value="1"/>
</dbReference>
<feature type="domain" description="HPt" evidence="13">
    <location>
        <begin position="788"/>
        <end position="879"/>
    </location>
</feature>
<feature type="transmembrane region" description="Helical" evidence="9">
    <location>
        <begin position="239"/>
        <end position="260"/>
    </location>
</feature>
<feature type="transmembrane region" description="Helical" evidence="9">
    <location>
        <begin position="49"/>
        <end position="69"/>
    </location>
</feature>
<evidence type="ECO:0000256" key="8">
    <source>
        <dbReference type="PROSITE-ProRule" id="PRU00169"/>
    </source>
</evidence>
<dbReference type="InterPro" id="IPR036890">
    <property type="entry name" value="HATPase_C_sf"/>
</dbReference>
<protein>
    <recommendedName>
        <fullName evidence="3">histidine kinase</fullName>
        <ecNumber evidence="3">2.7.13.3</ecNumber>
    </recommendedName>
</protein>
<accession>A0A4P7UI09</accession>
<keyword evidence="9" id="KW-0472">Membrane</keyword>
<dbReference type="Gene3D" id="3.30.565.10">
    <property type="entry name" value="Histidine kinase-like ATPase, C-terminal domain"/>
    <property type="match status" value="1"/>
</dbReference>
<evidence type="ECO:0000256" key="9">
    <source>
        <dbReference type="SAM" id="Phobius"/>
    </source>
</evidence>
<dbReference type="Pfam" id="PF01627">
    <property type="entry name" value="Hpt"/>
    <property type="match status" value="1"/>
</dbReference>
<dbReference type="GO" id="GO:0005524">
    <property type="term" value="F:ATP binding"/>
    <property type="evidence" value="ECO:0007669"/>
    <property type="project" value="UniProtKB-KW"/>
</dbReference>
<feature type="domain" description="HAMP" evidence="12">
    <location>
        <begin position="262"/>
        <end position="314"/>
    </location>
</feature>
<evidence type="ECO:0000259" key="12">
    <source>
        <dbReference type="PROSITE" id="PS50885"/>
    </source>
</evidence>
<dbReference type="PANTHER" id="PTHR45339:SF5">
    <property type="entry name" value="HISTIDINE KINASE"/>
    <property type="match status" value="1"/>
</dbReference>
<keyword evidence="6" id="KW-0418">Kinase</keyword>
<dbReference type="Pfam" id="PF00512">
    <property type="entry name" value="HisKA"/>
    <property type="match status" value="1"/>
</dbReference>
<dbReference type="SMART" id="SM00387">
    <property type="entry name" value="HATPase_c"/>
    <property type="match status" value="1"/>
</dbReference>
<dbReference type="InterPro" id="IPR003660">
    <property type="entry name" value="HAMP_dom"/>
</dbReference>
<evidence type="ECO:0000259" key="13">
    <source>
        <dbReference type="PROSITE" id="PS50894"/>
    </source>
</evidence>
<evidence type="ECO:0000256" key="2">
    <source>
        <dbReference type="ARBA" id="ARBA00004370"/>
    </source>
</evidence>
<dbReference type="PROSITE" id="PS50110">
    <property type="entry name" value="RESPONSE_REGULATORY"/>
    <property type="match status" value="1"/>
</dbReference>
<dbReference type="InterPro" id="IPR003661">
    <property type="entry name" value="HisK_dim/P_dom"/>
</dbReference>
<dbReference type="Gene3D" id="3.40.50.2300">
    <property type="match status" value="1"/>
</dbReference>
<dbReference type="Pfam" id="PF00072">
    <property type="entry name" value="Response_reg"/>
    <property type="match status" value="1"/>
</dbReference>
<dbReference type="SMART" id="SM00388">
    <property type="entry name" value="HisKA"/>
    <property type="match status" value="1"/>
</dbReference>
<dbReference type="Pfam" id="PF02518">
    <property type="entry name" value="HATPase_c"/>
    <property type="match status" value="1"/>
</dbReference>
<dbReference type="InterPro" id="IPR008207">
    <property type="entry name" value="Sig_transdc_His_kin_Hpt_dom"/>
</dbReference>
<keyword evidence="5" id="KW-0808">Transferase</keyword>
<dbReference type="InterPro" id="IPR004358">
    <property type="entry name" value="Sig_transdc_His_kin-like_C"/>
</dbReference>
<dbReference type="InterPro" id="IPR003594">
    <property type="entry name" value="HATPase_dom"/>
</dbReference>
<feature type="domain" description="Histidine kinase" evidence="10">
    <location>
        <begin position="357"/>
        <end position="580"/>
    </location>
</feature>
<evidence type="ECO:0000256" key="4">
    <source>
        <dbReference type="ARBA" id="ARBA00022553"/>
    </source>
</evidence>
<dbReference type="InterPro" id="IPR011006">
    <property type="entry name" value="CheY-like_superfamily"/>
</dbReference>
<dbReference type="InterPro" id="IPR005467">
    <property type="entry name" value="His_kinase_dom"/>
</dbReference>
<evidence type="ECO:0000313" key="15">
    <source>
        <dbReference type="Proteomes" id="UP000297065"/>
    </source>
</evidence>
<dbReference type="OrthoDB" id="9810730at2"/>
<name>A0A4P7UI09_DESDE</name>
<dbReference type="PROSITE" id="PS50885">
    <property type="entry name" value="HAMP"/>
    <property type="match status" value="1"/>
</dbReference>
<feature type="domain" description="Response regulatory" evidence="11">
    <location>
        <begin position="613"/>
        <end position="730"/>
    </location>
</feature>
<organism evidence="14 15">
    <name type="scientific">Desulfovibrio desulfuricans</name>
    <dbReference type="NCBI Taxonomy" id="876"/>
    <lineage>
        <taxon>Bacteria</taxon>
        <taxon>Pseudomonadati</taxon>
        <taxon>Thermodesulfobacteriota</taxon>
        <taxon>Desulfovibrionia</taxon>
        <taxon>Desulfovibrionales</taxon>
        <taxon>Desulfovibrionaceae</taxon>
        <taxon>Desulfovibrio</taxon>
    </lineage>
</organism>
<proteinExistence type="predicted"/>
<dbReference type="SUPFAM" id="SSF47226">
    <property type="entry name" value="Histidine-containing phosphotransfer domain, HPT domain"/>
    <property type="match status" value="1"/>
</dbReference>